<protein>
    <submittedName>
        <fullName evidence="1">Uncharacterized protein</fullName>
    </submittedName>
</protein>
<reference evidence="1 2" key="1">
    <citation type="submission" date="2023-03" db="EMBL/GenBank/DDBJ databases">
        <title>High recombination rates correlate with genetic variation in Cardiocondyla obscurior ants.</title>
        <authorList>
            <person name="Errbii M."/>
        </authorList>
    </citation>
    <scope>NUCLEOTIDE SEQUENCE [LARGE SCALE GENOMIC DNA]</scope>
    <source>
        <strain evidence="1">Alpha-2009</strain>
        <tissue evidence="1">Whole body</tissue>
    </source>
</reference>
<proteinExistence type="predicted"/>
<sequence>MIIYNKLINVARVMLSRQLHAAPYTGRNNIIKCMVVITIFGNNYKMFEEIALLNAFYAKTKNFFFYVSPPCARISDIEVIAVNKKNPLREGCR</sequence>
<keyword evidence="2" id="KW-1185">Reference proteome</keyword>
<evidence type="ECO:0000313" key="2">
    <source>
        <dbReference type="Proteomes" id="UP001430953"/>
    </source>
</evidence>
<dbReference type="AlphaFoldDB" id="A0AAW2EIA9"/>
<accession>A0AAW2EIA9</accession>
<name>A0AAW2EIA9_9HYME</name>
<evidence type="ECO:0000313" key="1">
    <source>
        <dbReference type="EMBL" id="KAL0101895.1"/>
    </source>
</evidence>
<dbReference type="EMBL" id="JADYXP020000023">
    <property type="protein sequence ID" value="KAL0101895.1"/>
    <property type="molecule type" value="Genomic_DNA"/>
</dbReference>
<comment type="caution">
    <text evidence="1">The sequence shown here is derived from an EMBL/GenBank/DDBJ whole genome shotgun (WGS) entry which is preliminary data.</text>
</comment>
<gene>
    <name evidence="1" type="ORF">PUN28_018447</name>
</gene>
<organism evidence="1 2">
    <name type="scientific">Cardiocondyla obscurior</name>
    <dbReference type="NCBI Taxonomy" id="286306"/>
    <lineage>
        <taxon>Eukaryota</taxon>
        <taxon>Metazoa</taxon>
        <taxon>Ecdysozoa</taxon>
        <taxon>Arthropoda</taxon>
        <taxon>Hexapoda</taxon>
        <taxon>Insecta</taxon>
        <taxon>Pterygota</taxon>
        <taxon>Neoptera</taxon>
        <taxon>Endopterygota</taxon>
        <taxon>Hymenoptera</taxon>
        <taxon>Apocrita</taxon>
        <taxon>Aculeata</taxon>
        <taxon>Formicoidea</taxon>
        <taxon>Formicidae</taxon>
        <taxon>Myrmicinae</taxon>
        <taxon>Cardiocondyla</taxon>
    </lineage>
</organism>
<dbReference type="Proteomes" id="UP001430953">
    <property type="component" value="Unassembled WGS sequence"/>
</dbReference>